<evidence type="ECO:0000313" key="3">
    <source>
        <dbReference type="Proteomes" id="UP000288716"/>
    </source>
</evidence>
<dbReference type="GO" id="GO:0003676">
    <property type="term" value="F:nucleic acid binding"/>
    <property type="evidence" value="ECO:0007669"/>
    <property type="project" value="InterPro"/>
</dbReference>
<dbReference type="OrthoDB" id="445936at2759"/>
<dbReference type="PROSITE" id="PS50822">
    <property type="entry name" value="PIWI"/>
    <property type="match status" value="1"/>
</dbReference>
<reference evidence="2 3" key="1">
    <citation type="journal article" date="2018" name="Gigascience">
        <title>Genomes of trombidid mites reveal novel predicted allergens and laterally-transferred genes associated with secondary metabolism.</title>
        <authorList>
            <person name="Dong X."/>
            <person name="Chaisiri K."/>
            <person name="Xia D."/>
            <person name="Armstrong S.D."/>
            <person name="Fang Y."/>
            <person name="Donnelly M.J."/>
            <person name="Kadowaki T."/>
            <person name="McGarry J.W."/>
            <person name="Darby A.C."/>
            <person name="Makepeace B.L."/>
        </authorList>
    </citation>
    <scope>NUCLEOTIDE SEQUENCE [LARGE SCALE GENOMIC DNA]</scope>
    <source>
        <strain evidence="2">UoL-UT</strain>
    </source>
</reference>
<dbReference type="Gene3D" id="3.30.420.10">
    <property type="entry name" value="Ribonuclease H-like superfamily/Ribonuclease H"/>
    <property type="match status" value="1"/>
</dbReference>
<proteinExistence type="predicted"/>
<keyword evidence="3" id="KW-1185">Reference proteome</keyword>
<organism evidence="2 3">
    <name type="scientific">Leptotrombidium deliense</name>
    <dbReference type="NCBI Taxonomy" id="299467"/>
    <lineage>
        <taxon>Eukaryota</taxon>
        <taxon>Metazoa</taxon>
        <taxon>Ecdysozoa</taxon>
        <taxon>Arthropoda</taxon>
        <taxon>Chelicerata</taxon>
        <taxon>Arachnida</taxon>
        <taxon>Acari</taxon>
        <taxon>Acariformes</taxon>
        <taxon>Trombidiformes</taxon>
        <taxon>Prostigmata</taxon>
        <taxon>Anystina</taxon>
        <taxon>Parasitengona</taxon>
        <taxon>Trombiculoidea</taxon>
        <taxon>Trombiculidae</taxon>
        <taxon>Leptotrombidium</taxon>
    </lineage>
</organism>
<name>A0A443S0Q8_9ACAR</name>
<dbReference type="InterPro" id="IPR036397">
    <property type="entry name" value="RNaseH_sf"/>
</dbReference>
<dbReference type="InterPro" id="IPR012337">
    <property type="entry name" value="RNaseH-like_sf"/>
</dbReference>
<dbReference type="SUPFAM" id="SSF53098">
    <property type="entry name" value="Ribonuclease H-like"/>
    <property type="match status" value="1"/>
</dbReference>
<dbReference type="EMBL" id="NCKV01013602">
    <property type="protein sequence ID" value="RWS21128.1"/>
    <property type="molecule type" value="Genomic_DNA"/>
</dbReference>
<evidence type="ECO:0000313" key="2">
    <source>
        <dbReference type="EMBL" id="RWS21128.1"/>
    </source>
</evidence>
<dbReference type="STRING" id="299467.A0A443S0Q8"/>
<comment type="caution">
    <text evidence="2">The sequence shown here is derived from an EMBL/GenBank/DDBJ whole genome shotgun (WGS) entry which is preliminary data.</text>
</comment>
<evidence type="ECO:0000259" key="1">
    <source>
        <dbReference type="PROSITE" id="PS50822"/>
    </source>
</evidence>
<dbReference type="Proteomes" id="UP000288716">
    <property type="component" value="Unassembled WGS sequence"/>
</dbReference>
<feature type="domain" description="Piwi" evidence="1">
    <location>
        <begin position="1"/>
        <end position="38"/>
    </location>
</feature>
<dbReference type="InterPro" id="IPR003165">
    <property type="entry name" value="Piwi"/>
</dbReference>
<dbReference type="Pfam" id="PF02171">
    <property type="entry name" value="Piwi"/>
    <property type="match status" value="1"/>
</dbReference>
<sequence>MLAYKMTHMYWNWPGTIRVPAPCQYAHKLAFLTGTALGKEPHVRLSDKTLESCDLFVDQH</sequence>
<dbReference type="VEuPathDB" id="VectorBase:LDEU010912"/>
<accession>A0A443S0Q8</accession>
<dbReference type="AlphaFoldDB" id="A0A443S0Q8"/>
<protein>
    <submittedName>
        <fullName evidence="2">Argonaute 3-like protein</fullName>
    </submittedName>
</protein>
<gene>
    <name evidence="2" type="ORF">B4U80_14921</name>
</gene>